<accession>A0A069E9G2</accession>
<dbReference type="SUPFAM" id="SSF52091">
    <property type="entry name" value="SpoIIaa-like"/>
    <property type="match status" value="1"/>
</dbReference>
<dbReference type="InterPro" id="IPR038396">
    <property type="entry name" value="SpoIIAA-like_sf"/>
</dbReference>
<dbReference type="OrthoDB" id="9811577at2"/>
<gene>
    <name evidence="1" type="ORF">HAD_09075</name>
</gene>
<dbReference type="InterPro" id="IPR021866">
    <property type="entry name" value="SpoIIAA-like"/>
</dbReference>
<dbReference type="AlphaFoldDB" id="A0A069E9G2"/>
<dbReference type="EMBL" id="ARYH01000001">
    <property type="protein sequence ID" value="KCZ85826.1"/>
    <property type="molecule type" value="Genomic_DNA"/>
</dbReference>
<reference evidence="1 2" key="1">
    <citation type="journal article" date="2014" name="Antonie Van Leeuwenhoek">
        <title>Hyphomonas beringensis sp. nov. and Hyphomonas chukchiensis sp. nov., isolated from surface seawater of the Bering Sea and Chukchi Sea.</title>
        <authorList>
            <person name="Li C."/>
            <person name="Lai Q."/>
            <person name="Li G."/>
            <person name="Dong C."/>
            <person name="Wang J."/>
            <person name="Liao Y."/>
            <person name="Shao Z."/>
        </authorList>
    </citation>
    <scope>NUCLEOTIDE SEQUENCE [LARGE SCALE GENOMIC DNA]</scope>
    <source>
        <strain evidence="1 2">MHS-3</strain>
    </source>
</reference>
<dbReference type="STRING" id="1280949.HAD_09075"/>
<keyword evidence="2" id="KW-1185">Reference proteome</keyword>
<dbReference type="RefSeq" id="WP_035570633.1">
    <property type="nucleotide sequence ID" value="NZ_ARYH01000001.1"/>
</dbReference>
<evidence type="ECO:0000313" key="2">
    <source>
        <dbReference type="Proteomes" id="UP000027446"/>
    </source>
</evidence>
<dbReference type="PATRIC" id="fig|1280949.3.peg.1851"/>
<dbReference type="eggNOG" id="ENOG5032Z4S">
    <property type="taxonomic scope" value="Bacteria"/>
</dbReference>
<protein>
    <submittedName>
        <fullName evidence="1">Amidase</fullName>
    </submittedName>
</protein>
<organism evidence="1 2">
    <name type="scientific">Hyphomonas adhaerens MHS-3</name>
    <dbReference type="NCBI Taxonomy" id="1280949"/>
    <lineage>
        <taxon>Bacteria</taxon>
        <taxon>Pseudomonadati</taxon>
        <taxon>Pseudomonadota</taxon>
        <taxon>Alphaproteobacteria</taxon>
        <taxon>Hyphomonadales</taxon>
        <taxon>Hyphomonadaceae</taxon>
        <taxon>Hyphomonas</taxon>
    </lineage>
</organism>
<dbReference type="InterPro" id="IPR036513">
    <property type="entry name" value="STAS_dom_sf"/>
</dbReference>
<sequence length="120" mass="13207">MFKRIPSAPPGIVAFDAEGKITDSDYKTILVPAVDAAIKEHGKARILIRFGPEFETYTAHAMLDDAVFGTAHYTAFERIAMVTDIGWLANSMRFFAPLIPGKMRVFPLASQDEAMAWTAA</sequence>
<evidence type="ECO:0000313" key="1">
    <source>
        <dbReference type="EMBL" id="KCZ85826.1"/>
    </source>
</evidence>
<proteinExistence type="predicted"/>
<comment type="caution">
    <text evidence="1">The sequence shown here is derived from an EMBL/GenBank/DDBJ whole genome shotgun (WGS) entry which is preliminary data.</text>
</comment>
<dbReference type="Pfam" id="PF11964">
    <property type="entry name" value="SpoIIAA-like"/>
    <property type="match status" value="1"/>
</dbReference>
<dbReference type="Gene3D" id="3.40.50.10600">
    <property type="entry name" value="SpoIIaa-like domains"/>
    <property type="match status" value="1"/>
</dbReference>
<dbReference type="Proteomes" id="UP000027446">
    <property type="component" value="Unassembled WGS sequence"/>
</dbReference>
<name>A0A069E9G2_9PROT</name>